<reference evidence="2 4" key="1">
    <citation type="journal article" date="2014" name="BMC Genomics">
        <title>Genome sequence of Anopheles sinensis provides insight into genetics basis of mosquito competence for malaria parasites.</title>
        <authorList>
            <person name="Zhou D."/>
            <person name="Zhang D."/>
            <person name="Ding G."/>
            <person name="Shi L."/>
            <person name="Hou Q."/>
            <person name="Ye Y."/>
            <person name="Xu Y."/>
            <person name="Zhou H."/>
            <person name="Xiong C."/>
            <person name="Li S."/>
            <person name="Yu J."/>
            <person name="Hong S."/>
            <person name="Yu X."/>
            <person name="Zou P."/>
            <person name="Chen C."/>
            <person name="Chang X."/>
            <person name="Wang W."/>
            <person name="Lv Y."/>
            <person name="Sun Y."/>
            <person name="Ma L."/>
            <person name="Shen B."/>
            <person name="Zhu C."/>
        </authorList>
    </citation>
    <scope>NUCLEOTIDE SEQUENCE [LARGE SCALE GENOMIC DNA]</scope>
</reference>
<protein>
    <submittedName>
        <fullName evidence="2">AGAP012352-PA-like protein</fullName>
    </submittedName>
    <submittedName>
        <fullName evidence="3">ML domain-containing protein</fullName>
    </submittedName>
</protein>
<dbReference type="STRING" id="74873.A0A084VI83"/>
<dbReference type="EMBL" id="ATLV01013330">
    <property type="status" value="NOT_ANNOTATED_CDS"/>
    <property type="molecule type" value="Genomic_DNA"/>
</dbReference>
<dbReference type="Pfam" id="PF02221">
    <property type="entry name" value="E1_DerP2_DerF2"/>
    <property type="match status" value="1"/>
</dbReference>
<dbReference type="EnsemblMetazoa" id="ASIC004925-RA">
    <property type="protein sequence ID" value="ASIC004925-PA"/>
    <property type="gene ID" value="ASIC004925"/>
</dbReference>
<feature type="domain" description="MD-2-related lipid-recognition" evidence="1">
    <location>
        <begin position="2"/>
        <end position="84"/>
    </location>
</feature>
<evidence type="ECO:0000313" key="3">
    <source>
        <dbReference type="EnsemblMetazoa" id="ASIC004925-PA"/>
    </source>
</evidence>
<dbReference type="InterPro" id="IPR003172">
    <property type="entry name" value="ML_dom"/>
</dbReference>
<dbReference type="VEuPathDB" id="VectorBase:ASIC004925"/>
<dbReference type="AlphaFoldDB" id="A0A084VI83"/>
<dbReference type="Proteomes" id="UP000030765">
    <property type="component" value="Unassembled WGS sequence"/>
</dbReference>
<reference evidence="3" key="2">
    <citation type="submission" date="2020-05" db="UniProtKB">
        <authorList>
            <consortium name="EnsemblMetazoa"/>
        </authorList>
    </citation>
    <scope>IDENTIFICATION</scope>
</reference>
<keyword evidence="4" id="KW-1185">Reference proteome</keyword>
<sequence>MTLKIDFTPEFAADQLTGDFFWVKSTTDIPLLPDKDACKRTTCPTEEGKKQTYELNFLIKNTFIPTLYDIKWKLTSVNGDTCCLIVQGNIVDQSKRT</sequence>
<organism evidence="2">
    <name type="scientific">Anopheles sinensis</name>
    <name type="common">Mosquito</name>
    <dbReference type="NCBI Taxonomy" id="74873"/>
    <lineage>
        <taxon>Eukaryota</taxon>
        <taxon>Metazoa</taxon>
        <taxon>Ecdysozoa</taxon>
        <taxon>Arthropoda</taxon>
        <taxon>Hexapoda</taxon>
        <taxon>Insecta</taxon>
        <taxon>Pterygota</taxon>
        <taxon>Neoptera</taxon>
        <taxon>Endopterygota</taxon>
        <taxon>Diptera</taxon>
        <taxon>Nematocera</taxon>
        <taxon>Culicoidea</taxon>
        <taxon>Culicidae</taxon>
        <taxon>Anophelinae</taxon>
        <taxon>Anopheles</taxon>
    </lineage>
</organism>
<accession>A0A084VI83</accession>
<dbReference type="VEuPathDB" id="VectorBase:ASIS018013"/>
<proteinExistence type="predicted"/>
<dbReference type="InterPro" id="IPR014756">
    <property type="entry name" value="Ig_E-set"/>
</dbReference>
<evidence type="ECO:0000313" key="4">
    <source>
        <dbReference type="Proteomes" id="UP000030765"/>
    </source>
</evidence>
<dbReference type="OrthoDB" id="6576058at2759"/>
<gene>
    <name evidence="2" type="ORF">ZHAS_00004925</name>
</gene>
<dbReference type="Gene3D" id="2.60.40.770">
    <property type="match status" value="1"/>
</dbReference>
<name>A0A084VI83_ANOSI</name>
<evidence type="ECO:0000313" key="2">
    <source>
        <dbReference type="EMBL" id="KFB37677.1"/>
    </source>
</evidence>
<dbReference type="SUPFAM" id="SSF81296">
    <property type="entry name" value="E set domains"/>
    <property type="match status" value="1"/>
</dbReference>
<dbReference type="EMBL" id="KE524853">
    <property type="protein sequence ID" value="KFB37677.1"/>
    <property type="molecule type" value="Genomic_DNA"/>
</dbReference>
<evidence type="ECO:0000259" key="1">
    <source>
        <dbReference type="Pfam" id="PF02221"/>
    </source>
</evidence>